<evidence type="ECO:0000313" key="3">
    <source>
        <dbReference type="Proteomes" id="UP000823388"/>
    </source>
</evidence>
<comment type="caution">
    <text evidence="2">The sequence shown here is derived from an EMBL/GenBank/DDBJ whole genome shotgun (WGS) entry which is preliminary data.</text>
</comment>
<evidence type="ECO:0000259" key="1">
    <source>
        <dbReference type="Pfam" id="PF07762"/>
    </source>
</evidence>
<reference evidence="2" key="1">
    <citation type="submission" date="2020-05" db="EMBL/GenBank/DDBJ databases">
        <title>WGS assembly of Panicum virgatum.</title>
        <authorList>
            <person name="Lovell J.T."/>
            <person name="Jenkins J."/>
            <person name="Shu S."/>
            <person name="Juenger T.E."/>
            <person name="Schmutz J."/>
        </authorList>
    </citation>
    <scope>NUCLEOTIDE SEQUENCE</scope>
    <source>
        <strain evidence="2">AP13</strain>
    </source>
</reference>
<dbReference type="Proteomes" id="UP000823388">
    <property type="component" value="Chromosome 4K"/>
</dbReference>
<protein>
    <recommendedName>
        <fullName evidence="1">DUF1618 domain-containing protein</fullName>
    </recommendedName>
</protein>
<evidence type="ECO:0000313" key="2">
    <source>
        <dbReference type="EMBL" id="KAG2613280.1"/>
    </source>
</evidence>
<dbReference type="InterPro" id="IPR011676">
    <property type="entry name" value="DUF1618"/>
</dbReference>
<proteinExistence type="predicted"/>
<dbReference type="PANTHER" id="PTHR33074">
    <property type="entry name" value="EXPRESSED PROTEIN-RELATED"/>
    <property type="match status" value="1"/>
</dbReference>
<feature type="domain" description="DUF1618" evidence="1">
    <location>
        <begin position="200"/>
        <end position="308"/>
    </location>
</feature>
<sequence>MDRRPDWILLNTVAIAGRNSNASTATDRTRHGKTIEVSLSLEHPPHPSILYVHSSDMNLCMPPTVVRTAEDLLISVNMGFGPYSLSPNDCDYFIYQPHTSCPSLQLLQHPHPYFNDNDVGLLHRSDGQYTVAVLVPAATPNQFKLHVFHSHSKIWSCWTLSVEAPQEPFPMKLPTGSAQLHRHSSSGVIIIGGTGGTIGWVDHWRGIIFCDVLRERPSLRELIDADGEDDSFGPGWHRRGVSFIRDKGLRLVHLEVTATRLRDPETGFFFSFKVDSWALITWSNRRMTDSHKDWHRDCTVHASDFTLDNPAVTQGLESSGLLICTTMGLQESICPCGTC</sequence>
<name>A0A8T0TR12_PANVG</name>
<dbReference type="Pfam" id="PF07762">
    <property type="entry name" value="DUF1618"/>
    <property type="match status" value="1"/>
</dbReference>
<gene>
    <name evidence="2" type="ORF">PVAP13_4KG348528</name>
</gene>
<dbReference type="PANTHER" id="PTHR33074:SF72">
    <property type="entry name" value="DUF1618 DOMAIN-CONTAINING PROTEIN"/>
    <property type="match status" value="1"/>
</dbReference>
<dbReference type="EMBL" id="CM029043">
    <property type="protein sequence ID" value="KAG2613280.1"/>
    <property type="molecule type" value="Genomic_DNA"/>
</dbReference>
<accession>A0A8T0TR12</accession>
<organism evidence="2 3">
    <name type="scientific">Panicum virgatum</name>
    <name type="common">Blackwell switchgrass</name>
    <dbReference type="NCBI Taxonomy" id="38727"/>
    <lineage>
        <taxon>Eukaryota</taxon>
        <taxon>Viridiplantae</taxon>
        <taxon>Streptophyta</taxon>
        <taxon>Embryophyta</taxon>
        <taxon>Tracheophyta</taxon>
        <taxon>Spermatophyta</taxon>
        <taxon>Magnoliopsida</taxon>
        <taxon>Liliopsida</taxon>
        <taxon>Poales</taxon>
        <taxon>Poaceae</taxon>
        <taxon>PACMAD clade</taxon>
        <taxon>Panicoideae</taxon>
        <taxon>Panicodae</taxon>
        <taxon>Paniceae</taxon>
        <taxon>Panicinae</taxon>
        <taxon>Panicum</taxon>
        <taxon>Panicum sect. Hiantes</taxon>
    </lineage>
</organism>
<dbReference type="AlphaFoldDB" id="A0A8T0TR12"/>
<keyword evidence="3" id="KW-1185">Reference proteome</keyword>